<keyword evidence="1" id="KW-0732">Signal</keyword>
<dbReference type="EMBL" id="JAYMYQ010000010">
    <property type="protein sequence ID" value="KAK7308602.1"/>
    <property type="molecule type" value="Genomic_DNA"/>
</dbReference>
<feature type="signal peptide" evidence="1">
    <location>
        <begin position="1"/>
        <end position="21"/>
    </location>
</feature>
<name>A0AAN9K2W2_CANGL</name>
<proteinExistence type="predicted"/>
<sequence length="119" mass="13062">MGSKVLLILVMFMATILLISSEVAPKDLDEKFDTKDGKHAANGVEDSKYWGYYGGWPWYGGNYGGNYGYGPWYGGWGGWPGGWGGSRGWGGGWGGRRGWGGGWGGRRGRHDYVDAEPRY</sequence>
<dbReference type="AlphaFoldDB" id="A0AAN9K2W2"/>
<protein>
    <submittedName>
        <fullName evidence="2">Uncharacterized protein</fullName>
    </submittedName>
</protein>
<dbReference type="InterPro" id="IPR010800">
    <property type="entry name" value="GRP"/>
</dbReference>
<reference evidence="2 3" key="1">
    <citation type="submission" date="2024-01" db="EMBL/GenBank/DDBJ databases">
        <title>The genomes of 5 underutilized Papilionoideae crops provide insights into root nodulation and disease resistanc.</title>
        <authorList>
            <person name="Jiang F."/>
        </authorList>
    </citation>
    <scope>NUCLEOTIDE SEQUENCE [LARGE SCALE GENOMIC DNA]</scope>
    <source>
        <strain evidence="2">LVBAO_FW01</strain>
        <tissue evidence="2">Leaves</tissue>
    </source>
</reference>
<comment type="caution">
    <text evidence="2">The sequence shown here is derived from an EMBL/GenBank/DDBJ whole genome shotgun (WGS) entry which is preliminary data.</text>
</comment>
<evidence type="ECO:0000313" key="3">
    <source>
        <dbReference type="Proteomes" id="UP001367508"/>
    </source>
</evidence>
<dbReference type="Proteomes" id="UP001367508">
    <property type="component" value="Unassembled WGS sequence"/>
</dbReference>
<dbReference type="PANTHER" id="PTHR37389">
    <property type="entry name" value="NODULIN-24"/>
    <property type="match status" value="1"/>
</dbReference>
<gene>
    <name evidence="2" type="ORF">VNO77_42221</name>
</gene>
<evidence type="ECO:0000256" key="1">
    <source>
        <dbReference type="SAM" id="SignalP"/>
    </source>
</evidence>
<dbReference type="PANTHER" id="PTHR37389:SF37">
    <property type="entry name" value="GLYCINE RICH PROTEIN-RELATED"/>
    <property type="match status" value="1"/>
</dbReference>
<keyword evidence="3" id="KW-1185">Reference proteome</keyword>
<dbReference type="Pfam" id="PF07172">
    <property type="entry name" value="GRP"/>
    <property type="match status" value="1"/>
</dbReference>
<accession>A0AAN9K2W2</accession>
<organism evidence="2 3">
    <name type="scientific">Canavalia gladiata</name>
    <name type="common">Sword bean</name>
    <name type="synonym">Dolichos gladiatus</name>
    <dbReference type="NCBI Taxonomy" id="3824"/>
    <lineage>
        <taxon>Eukaryota</taxon>
        <taxon>Viridiplantae</taxon>
        <taxon>Streptophyta</taxon>
        <taxon>Embryophyta</taxon>
        <taxon>Tracheophyta</taxon>
        <taxon>Spermatophyta</taxon>
        <taxon>Magnoliopsida</taxon>
        <taxon>eudicotyledons</taxon>
        <taxon>Gunneridae</taxon>
        <taxon>Pentapetalae</taxon>
        <taxon>rosids</taxon>
        <taxon>fabids</taxon>
        <taxon>Fabales</taxon>
        <taxon>Fabaceae</taxon>
        <taxon>Papilionoideae</taxon>
        <taxon>50 kb inversion clade</taxon>
        <taxon>NPAAA clade</taxon>
        <taxon>indigoferoid/millettioid clade</taxon>
        <taxon>Phaseoleae</taxon>
        <taxon>Canavalia</taxon>
    </lineage>
</organism>
<feature type="chain" id="PRO_5042951985" evidence="1">
    <location>
        <begin position="22"/>
        <end position="119"/>
    </location>
</feature>
<evidence type="ECO:0000313" key="2">
    <source>
        <dbReference type="EMBL" id="KAK7308602.1"/>
    </source>
</evidence>